<dbReference type="NCBIfam" id="TIGR01256">
    <property type="entry name" value="modA"/>
    <property type="match status" value="1"/>
</dbReference>
<dbReference type="EMBL" id="PGFH01000001">
    <property type="protein sequence ID" value="PJJ81446.1"/>
    <property type="molecule type" value="Genomic_DNA"/>
</dbReference>
<name>A0A2M9D6W0_9MICO</name>
<dbReference type="AlphaFoldDB" id="A0A2M9D6W0"/>
<protein>
    <submittedName>
        <fullName evidence="6">Molybdate transport system substrate-binding protein</fullName>
    </submittedName>
</protein>
<feature type="compositionally biased region" description="Low complexity" evidence="5">
    <location>
        <begin position="15"/>
        <end position="24"/>
    </location>
</feature>
<evidence type="ECO:0000256" key="4">
    <source>
        <dbReference type="PIRSR" id="PIRSR004846-1"/>
    </source>
</evidence>
<dbReference type="Gene3D" id="3.40.190.10">
    <property type="entry name" value="Periplasmic binding protein-like II"/>
    <property type="match status" value="2"/>
</dbReference>
<evidence type="ECO:0000256" key="3">
    <source>
        <dbReference type="ARBA" id="ARBA00022729"/>
    </source>
</evidence>
<dbReference type="PIRSF" id="PIRSF004846">
    <property type="entry name" value="ModA"/>
    <property type="match status" value="1"/>
</dbReference>
<dbReference type="SUPFAM" id="SSF53850">
    <property type="entry name" value="Periplasmic binding protein-like II"/>
    <property type="match status" value="1"/>
</dbReference>
<feature type="binding site" evidence="4">
    <location>
        <position position="109"/>
    </location>
    <ligand>
        <name>molybdate</name>
        <dbReference type="ChEBI" id="CHEBI:36264"/>
    </ligand>
</feature>
<feature type="region of interest" description="Disordered" evidence="5">
    <location>
        <begin position="11"/>
        <end position="31"/>
    </location>
</feature>
<keyword evidence="2 4" id="KW-0479">Metal-binding</keyword>
<accession>A0A2M9D6W0</accession>
<dbReference type="InterPro" id="IPR005950">
    <property type="entry name" value="ModA"/>
</dbReference>
<feature type="binding site" evidence="4">
    <location>
        <position position="228"/>
    </location>
    <ligand>
        <name>molybdate</name>
        <dbReference type="ChEBI" id="CHEBI:36264"/>
    </ligand>
</feature>
<dbReference type="PANTHER" id="PTHR30632">
    <property type="entry name" value="MOLYBDATE-BINDING PERIPLASMIC PROTEIN"/>
    <property type="match status" value="1"/>
</dbReference>
<dbReference type="GO" id="GO:0015689">
    <property type="term" value="P:molybdate ion transport"/>
    <property type="evidence" value="ECO:0007669"/>
    <property type="project" value="InterPro"/>
</dbReference>
<dbReference type="Pfam" id="PF13531">
    <property type="entry name" value="SBP_bac_11"/>
    <property type="match status" value="1"/>
</dbReference>
<feature type="binding site" evidence="4">
    <location>
        <position position="80"/>
    </location>
    <ligand>
        <name>molybdate</name>
        <dbReference type="ChEBI" id="CHEBI:36264"/>
    </ligand>
</feature>
<evidence type="ECO:0000313" key="6">
    <source>
        <dbReference type="EMBL" id="PJJ81446.1"/>
    </source>
</evidence>
<comment type="caution">
    <text evidence="6">The sequence shown here is derived from an EMBL/GenBank/DDBJ whole genome shotgun (WGS) entry which is preliminary data.</text>
</comment>
<sequence length="292" mass="29465">MGAVGPARYAKAARQSRWQGQPRQRGGHGRRRVRVLTTVAAIAMAGLVGLSGCSAAEPTPASTSADGSLQGELTIFAAASLTASFTELADTFSAENPGVTIAPISFDGSSTLATQISEGAPVDIFAAADDATMQQVSAELATAPVSFASNELQIAVQPGNPLDITALSDLAEPGVQVALCAPAVPCGAASRLLLAAADVELTPVTEEQNVTAVLTKVELGEVDAGLVYVTDVLNAAGAVDGVEIADAASARNNYPIAVLNEAAQPAIAAAFVDLVLSPPGQAILARYGFSKP</sequence>
<evidence type="ECO:0000256" key="5">
    <source>
        <dbReference type="SAM" id="MobiDB-lite"/>
    </source>
</evidence>
<keyword evidence="3" id="KW-0732">Signal</keyword>
<organism evidence="6 7">
    <name type="scientific">Salinibacterium amurskyense</name>
    <dbReference type="NCBI Taxonomy" id="205941"/>
    <lineage>
        <taxon>Bacteria</taxon>
        <taxon>Bacillati</taxon>
        <taxon>Actinomycetota</taxon>
        <taxon>Actinomycetes</taxon>
        <taxon>Micrococcales</taxon>
        <taxon>Microbacteriaceae</taxon>
        <taxon>Salinibacterium</taxon>
    </lineage>
</organism>
<gene>
    <name evidence="6" type="ORF">CLV85_0623</name>
</gene>
<proteinExistence type="inferred from homology"/>
<dbReference type="OrthoDB" id="9785015at2"/>
<evidence type="ECO:0000313" key="7">
    <source>
        <dbReference type="Proteomes" id="UP000231742"/>
    </source>
</evidence>
<dbReference type="Proteomes" id="UP000231742">
    <property type="component" value="Unassembled WGS sequence"/>
</dbReference>
<keyword evidence="7" id="KW-1185">Reference proteome</keyword>
<evidence type="ECO:0000256" key="2">
    <source>
        <dbReference type="ARBA" id="ARBA00022723"/>
    </source>
</evidence>
<reference evidence="6 7" key="1">
    <citation type="submission" date="2017-11" db="EMBL/GenBank/DDBJ databases">
        <title>Genomic Encyclopedia of Archaeal and Bacterial Type Strains, Phase II (KMG-II): From Individual Species to Whole Genera.</title>
        <authorList>
            <person name="Goeker M."/>
        </authorList>
    </citation>
    <scope>NUCLEOTIDE SEQUENCE [LARGE SCALE GENOMIC DNA]</scope>
    <source>
        <strain evidence="6 7">DSM 16400</strain>
    </source>
</reference>
<dbReference type="GO" id="GO:0030973">
    <property type="term" value="F:molybdate ion binding"/>
    <property type="evidence" value="ECO:0007669"/>
    <property type="project" value="TreeGrafter"/>
</dbReference>
<dbReference type="GO" id="GO:0046872">
    <property type="term" value="F:metal ion binding"/>
    <property type="evidence" value="ECO:0007669"/>
    <property type="project" value="UniProtKB-KW"/>
</dbReference>
<keyword evidence="4" id="KW-0500">Molybdenum</keyword>
<dbReference type="PANTHER" id="PTHR30632:SF0">
    <property type="entry name" value="SULFATE-BINDING PROTEIN"/>
    <property type="match status" value="1"/>
</dbReference>
<dbReference type="InterPro" id="IPR050682">
    <property type="entry name" value="ModA/WtpA"/>
</dbReference>
<evidence type="ECO:0000256" key="1">
    <source>
        <dbReference type="ARBA" id="ARBA00009175"/>
    </source>
</evidence>
<feature type="binding site" evidence="4">
    <location>
        <position position="210"/>
    </location>
    <ligand>
        <name>molybdate</name>
        <dbReference type="ChEBI" id="CHEBI:36264"/>
    </ligand>
</feature>
<comment type="similarity">
    <text evidence="1">Belongs to the bacterial solute-binding protein ModA family.</text>
</comment>